<keyword evidence="2" id="KW-1185">Reference proteome</keyword>
<gene>
    <name evidence="1" type="ORF">GCM10007876_32260</name>
</gene>
<evidence type="ECO:0000313" key="1">
    <source>
        <dbReference type="EMBL" id="GLQ32747.1"/>
    </source>
</evidence>
<dbReference type="RefSeq" id="WP_284382861.1">
    <property type="nucleotide sequence ID" value="NZ_BSNM01000016.1"/>
</dbReference>
<evidence type="ECO:0000313" key="2">
    <source>
        <dbReference type="Proteomes" id="UP001161389"/>
    </source>
</evidence>
<reference evidence="1" key="2">
    <citation type="submission" date="2023-01" db="EMBL/GenBank/DDBJ databases">
        <title>Draft genome sequence of Litoribrevibacter albus strain NBRC 110071.</title>
        <authorList>
            <person name="Sun Q."/>
            <person name="Mori K."/>
        </authorList>
    </citation>
    <scope>NUCLEOTIDE SEQUENCE</scope>
    <source>
        <strain evidence="1">NBRC 110071</strain>
    </source>
</reference>
<name>A0AA37SEB5_9GAMM</name>
<organism evidence="1 2">
    <name type="scientific">Litoribrevibacter albus</name>
    <dbReference type="NCBI Taxonomy" id="1473156"/>
    <lineage>
        <taxon>Bacteria</taxon>
        <taxon>Pseudomonadati</taxon>
        <taxon>Pseudomonadota</taxon>
        <taxon>Gammaproteobacteria</taxon>
        <taxon>Oceanospirillales</taxon>
        <taxon>Oceanospirillaceae</taxon>
        <taxon>Litoribrevibacter</taxon>
    </lineage>
</organism>
<accession>A0AA37SEB5</accession>
<comment type="caution">
    <text evidence="1">The sequence shown here is derived from an EMBL/GenBank/DDBJ whole genome shotgun (WGS) entry which is preliminary data.</text>
</comment>
<reference evidence="1" key="1">
    <citation type="journal article" date="2014" name="Int. J. Syst. Evol. Microbiol.">
        <title>Complete genome sequence of Corynebacterium casei LMG S-19264T (=DSM 44701T), isolated from a smear-ripened cheese.</title>
        <authorList>
            <consortium name="US DOE Joint Genome Institute (JGI-PGF)"/>
            <person name="Walter F."/>
            <person name="Albersmeier A."/>
            <person name="Kalinowski J."/>
            <person name="Ruckert C."/>
        </authorList>
    </citation>
    <scope>NUCLEOTIDE SEQUENCE</scope>
    <source>
        <strain evidence="1">NBRC 110071</strain>
    </source>
</reference>
<dbReference type="Proteomes" id="UP001161389">
    <property type="component" value="Unassembled WGS sequence"/>
</dbReference>
<dbReference type="EMBL" id="BSNM01000016">
    <property type="protein sequence ID" value="GLQ32747.1"/>
    <property type="molecule type" value="Genomic_DNA"/>
</dbReference>
<dbReference type="AlphaFoldDB" id="A0AA37SEB5"/>
<proteinExistence type="predicted"/>
<protein>
    <submittedName>
        <fullName evidence="1">Uncharacterized protein</fullName>
    </submittedName>
</protein>
<sequence>MESSSITKFKEELVRVLPFFPNNKDTQQELLDQSISSVMFHYIHWASRFVPSRRRKVIIDPQVTKDSRWKLVKERINILLAKVRAGEDLTPYLSLKAHTKGYTPSDRILSGEADCWDDKDFLLNTMGFHHFHLGKSINAKGISERTNEVIFARVSRDEFHVAAIFDHSVFDSDKDEHERMNEERTRLWKIYDDFSTQGLPPGTVYMSNLITTSGHPLHIHDITREYTHVLNELDHKINNREFENSVYEETKLIKPRKNKLVWHINDLDLGLLDKANQFFIIRYGPV</sequence>